<dbReference type="PANTHER" id="PTHR35894:SF1">
    <property type="entry name" value="PHOSPHORIBULOKINASE _ URIDINE KINASE FAMILY"/>
    <property type="match status" value="1"/>
</dbReference>
<gene>
    <name evidence="2" type="ORF">I4W93_004145</name>
</gene>
<protein>
    <submittedName>
        <fullName evidence="2">AAA family ATPase</fullName>
    </submittedName>
</protein>
<evidence type="ECO:0000259" key="1">
    <source>
        <dbReference type="SMART" id="SM00382"/>
    </source>
</evidence>
<keyword evidence="3" id="KW-1185">Reference proteome</keyword>
<dbReference type="Proteomes" id="UP000663814">
    <property type="component" value="Unassembled WGS sequence"/>
</dbReference>
<dbReference type="Gene3D" id="3.40.50.300">
    <property type="entry name" value="P-loop containing nucleotide triphosphate hydrolases"/>
    <property type="match status" value="1"/>
</dbReference>
<evidence type="ECO:0000313" key="3">
    <source>
        <dbReference type="Proteomes" id="UP000663814"/>
    </source>
</evidence>
<dbReference type="RefSeq" id="WP_205310640.1">
    <property type="nucleotide sequence ID" value="NZ_JAERPS020000001.1"/>
</dbReference>
<dbReference type="InterPro" id="IPR052026">
    <property type="entry name" value="ExeA_AAA_ATPase_DNA-bind"/>
</dbReference>
<name>A0ABS7X5G4_9GAMM</name>
<dbReference type="Pfam" id="PF13401">
    <property type="entry name" value="AAA_22"/>
    <property type="match status" value="1"/>
</dbReference>
<dbReference type="InterPro" id="IPR027417">
    <property type="entry name" value="P-loop_NTPase"/>
</dbReference>
<organism evidence="2 3">
    <name type="scientific">Rheinheimera maricola</name>
    <dbReference type="NCBI Taxonomy" id="2793282"/>
    <lineage>
        <taxon>Bacteria</taxon>
        <taxon>Pseudomonadati</taxon>
        <taxon>Pseudomonadota</taxon>
        <taxon>Gammaproteobacteria</taxon>
        <taxon>Chromatiales</taxon>
        <taxon>Chromatiaceae</taxon>
        <taxon>Rheinheimera</taxon>
    </lineage>
</organism>
<dbReference type="SUPFAM" id="SSF52540">
    <property type="entry name" value="P-loop containing nucleoside triphosphate hydrolases"/>
    <property type="match status" value="1"/>
</dbReference>
<evidence type="ECO:0000313" key="2">
    <source>
        <dbReference type="EMBL" id="MBZ9610777.1"/>
    </source>
</evidence>
<dbReference type="SMART" id="SM00382">
    <property type="entry name" value="AAA"/>
    <property type="match status" value="1"/>
</dbReference>
<proteinExistence type="predicted"/>
<dbReference type="EMBL" id="JAERPS020000001">
    <property type="protein sequence ID" value="MBZ9610777.1"/>
    <property type="molecule type" value="Genomic_DNA"/>
</dbReference>
<dbReference type="InterPro" id="IPR001387">
    <property type="entry name" value="Cro/C1-type_HTH"/>
</dbReference>
<feature type="domain" description="AAA+ ATPase" evidence="1">
    <location>
        <begin position="145"/>
        <end position="302"/>
    </location>
</feature>
<comment type="caution">
    <text evidence="2">The sequence shown here is derived from an EMBL/GenBank/DDBJ whole genome shotgun (WGS) entry which is preliminary data.</text>
</comment>
<sequence length="385" mass="42444">MLKLKKLLQDINESQAELARHLGLSPAAVAQMVNHGQFPRKSAGMKYVIENTSAFLVARGVAQHDADQALEEETGLVPAAPDRNKNDQSVEDQLMLLRKQQLTPAAKRHFTLGRNPFDEVRSSEEVFLTGESRYVREALRQTARHGGFMAVVGESGAGKSTLRRDVIEWISRDNQPVIVIEPYVLGMEDNDIKGKTLKAAHIAEAIMATVAPGTAAKRSPEARFRQVHNTLRESHRAGNRHLLIIEEAHGLPVPTLKHLKRFFELEDGFNKLLGIVLIGQSELAQKLDERNPAVREVVQRCEVVQLQPLDLELEGYLTHRFKLAGKALAEVMDDSAINALRTKLTGSGNFSVLYPLAIHNVLTAALNLAAELGAPLVTGPLVMEV</sequence>
<dbReference type="InterPro" id="IPR003593">
    <property type="entry name" value="AAA+_ATPase"/>
</dbReference>
<dbReference type="PANTHER" id="PTHR35894">
    <property type="entry name" value="GENERAL SECRETION PATHWAY PROTEIN A-RELATED"/>
    <property type="match status" value="1"/>
</dbReference>
<dbReference type="CDD" id="cd00093">
    <property type="entry name" value="HTH_XRE"/>
    <property type="match status" value="1"/>
</dbReference>
<accession>A0ABS7X5G4</accession>
<dbReference type="InterPro" id="IPR049945">
    <property type="entry name" value="AAA_22"/>
</dbReference>
<reference evidence="2 3" key="1">
    <citation type="submission" date="2021-08" db="EMBL/GenBank/DDBJ databases">
        <title>Rheinheimera aquimaris sp. nov., isolated from seawater of the East Sea in Korea.</title>
        <authorList>
            <person name="Kim K.H."/>
            <person name="Wenting R."/>
            <person name="Kim K.R."/>
            <person name="Jeon C.O."/>
        </authorList>
    </citation>
    <scope>NUCLEOTIDE SEQUENCE [LARGE SCALE GENOMIC DNA]</scope>
    <source>
        <strain evidence="2 3">MA-13</strain>
    </source>
</reference>